<organism evidence="2 3">
    <name type="scientific">Streblomastix strix</name>
    <dbReference type="NCBI Taxonomy" id="222440"/>
    <lineage>
        <taxon>Eukaryota</taxon>
        <taxon>Metamonada</taxon>
        <taxon>Preaxostyla</taxon>
        <taxon>Oxymonadida</taxon>
        <taxon>Streblomastigidae</taxon>
        <taxon>Streblomastix</taxon>
    </lineage>
</organism>
<evidence type="ECO:0000313" key="3">
    <source>
        <dbReference type="Proteomes" id="UP000324800"/>
    </source>
</evidence>
<evidence type="ECO:0008006" key="4">
    <source>
        <dbReference type="Google" id="ProtNLM"/>
    </source>
</evidence>
<accession>A0A5J4V182</accession>
<dbReference type="InterPro" id="IPR011989">
    <property type="entry name" value="ARM-like"/>
</dbReference>
<feature type="region of interest" description="Disordered" evidence="1">
    <location>
        <begin position="297"/>
        <end position="323"/>
    </location>
</feature>
<dbReference type="EMBL" id="SNRW01010968">
    <property type="protein sequence ID" value="KAA6375815.1"/>
    <property type="molecule type" value="Genomic_DNA"/>
</dbReference>
<gene>
    <name evidence="2" type="ORF">EZS28_028659</name>
</gene>
<name>A0A5J4V182_9EUKA</name>
<dbReference type="SUPFAM" id="SSF48371">
    <property type="entry name" value="ARM repeat"/>
    <property type="match status" value="1"/>
</dbReference>
<dbReference type="InterPro" id="IPR016024">
    <property type="entry name" value="ARM-type_fold"/>
</dbReference>
<dbReference type="AlphaFoldDB" id="A0A5J4V182"/>
<comment type="caution">
    <text evidence="2">The sequence shown here is derived from an EMBL/GenBank/DDBJ whole genome shotgun (WGS) entry which is preliminary data.</text>
</comment>
<dbReference type="Proteomes" id="UP000324800">
    <property type="component" value="Unassembled WGS sequence"/>
</dbReference>
<dbReference type="InterPro" id="IPR043136">
    <property type="entry name" value="B30.2/SPRY_sf"/>
</dbReference>
<dbReference type="Gene3D" id="1.25.10.10">
    <property type="entry name" value="Leucine-rich Repeat Variant"/>
    <property type="match status" value="1"/>
</dbReference>
<reference evidence="2 3" key="1">
    <citation type="submission" date="2019-03" db="EMBL/GenBank/DDBJ databases">
        <title>Single cell metagenomics reveals metabolic interactions within the superorganism composed of flagellate Streblomastix strix and complex community of Bacteroidetes bacteria on its surface.</title>
        <authorList>
            <person name="Treitli S.C."/>
            <person name="Kolisko M."/>
            <person name="Husnik F."/>
            <person name="Keeling P."/>
            <person name="Hampl V."/>
        </authorList>
    </citation>
    <scope>NUCLEOTIDE SEQUENCE [LARGE SCALE GENOMIC DNA]</scope>
    <source>
        <strain evidence="2">ST1C</strain>
    </source>
</reference>
<protein>
    <recommendedName>
        <fullName evidence="4">B30.2/SPRY domain-containing protein</fullName>
    </recommendedName>
</protein>
<evidence type="ECO:0000256" key="1">
    <source>
        <dbReference type="SAM" id="MobiDB-lite"/>
    </source>
</evidence>
<dbReference type="OrthoDB" id="195736at2759"/>
<proteinExistence type="predicted"/>
<evidence type="ECO:0000313" key="2">
    <source>
        <dbReference type="EMBL" id="KAA6375815.1"/>
    </source>
</evidence>
<sequence length="523" mass="58760">MERSTYRSDQTAQSVTVTGSDIATIIPHMIQDLESDNTNLHVPALRRLLDIILDNPGNYELILQNRIIPLMNKFTGNINQNEEFALSTTIVHLIGVRGAIEDKTVLVEAATEPLIRMIHQSDEKISKCGSKALGDLIEENEIIRHSLLSTGFAQIVLHTLSLGTQSQQSSSSSSSSSQTDSSIPIHVKNGILDVLFKLIGSSQNLEALSVLIPILEQMKTNGEQELKNKAKKILGLLSSEGITFSSSSSKEKDERIQLIESEKIKQGEEINKMKEEIEKIKREKDEENVKLKEEIEKEKKRADETEEKVRKVEQEKEQEKQEKEKKEAELKKLNEKPIIAIINPDPTDIEFADVDGTMKKISKKLQKWNTVSLTQVMDHDIWSMEVMFNNTRNAYAAVGIVRDTFNIPAGIRPRTERPQTDNIAIYQGQGLDDGHAHYKGSCTEGNTGFQDNQIVKMELDFGKGTLIFFLDGTQQPVYFQGIKEKVRFVIAMEYAGSVCTIRSLKKLLAPTSGHVANEKSVQW</sequence>
<dbReference type="Gene3D" id="2.60.120.920">
    <property type="match status" value="1"/>
</dbReference>